<dbReference type="RefSeq" id="WP_203191373.1">
    <property type="nucleotide sequence ID" value="NZ_CP063362.1"/>
</dbReference>
<keyword evidence="2" id="KW-1185">Reference proteome</keyword>
<evidence type="ECO:0000313" key="2">
    <source>
        <dbReference type="Proteomes" id="UP000596427"/>
    </source>
</evidence>
<organism evidence="1 2">
    <name type="scientific">Xanthobacter dioxanivorans</name>
    <dbReference type="NCBI Taxonomy" id="2528964"/>
    <lineage>
        <taxon>Bacteria</taxon>
        <taxon>Pseudomonadati</taxon>
        <taxon>Pseudomonadota</taxon>
        <taxon>Alphaproteobacteria</taxon>
        <taxon>Hyphomicrobiales</taxon>
        <taxon>Xanthobacteraceae</taxon>
        <taxon>Xanthobacter</taxon>
    </lineage>
</organism>
<dbReference type="EMBL" id="CP063362">
    <property type="protein sequence ID" value="QRG04496.1"/>
    <property type="molecule type" value="Genomic_DNA"/>
</dbReference>
<protein>
    <submittedName>
        <fullName evidence="1">Uncharacterized protein</fullName>
    </submittedName>
</protein>
<accession>A0A974SFP5</accession>
<sequence length="124" mass="13403">MAPTTDFDLWLAGTFREHGSFTALVVLVRIAEPAVTPLASTFLTVVGDEVGWADMAALFTGAGRAWDGAVFFAQLDAGPLENGAARARLRALEQRMSADRLVINEGDFFDALGRRLKVEEIPAH</sequence>
<reference evidence="1 2" key="1">
    <citation type="submission" date="2020-10" db="EMBL/GenBank/DDBJ databases">
        <title>Degradation of 1,4-Dioxane by Xanthobacter sp. YN2, via a Novel Group-2 Soluble Di-Iron Monooxygenase.</title>
        <authorList>
            <person name="Ma F."/>
            <person name="Wang Y."/>
            <person name="Yang J."/>
            <person name="Guo H."/>
            <person name="Su D."/>
            <person name="Yu L."/>
        </authorList>
    </citation>
    <scope>NUCLEOTIDE SEQUENCE [LARGE SCALE GENOMIC DNA]</scope>
    <source>
        <strain evidence="1 2">YN2</strain>
    </source>
</reference>
<name>A0A974SFP5_9HYPH</name>
<evidence type="ECO:0000313" key="1">
    <source>
        <dbReference type="EMBL" id="QRG04496.1"/>
    </source>
</evidence>
<gene>
    <name evidence="1" type="ORF">EZH22_14940</name>
</gene>
<dbReference type="Proteomes" id="UP000596427">
    <property type="component" value="Chromosome"/>
</dbReference>
<dbReference type="KEGG" id="xdi:EZH22_14940"/>
<proteinExistence type="predicted"/>
<dbReference type="AlphaFoldDB" id="A0A974SFP5"/>